<proteinExistence type="predicted"/>
<organism evidence="1 2">
    <name type="scientific">Rhizomicrobium palustre</name>
    <dbReference type="NCBI Taxonomy" id="189966"/>
    <lineage>
        <taxon>Bacteria</taxon>
        <taxon>Pseudomonadati</taxon>
        <taxon>Pseudomonadota</taxon>
        <taxon>Alphaproteobacteria</taxon>
        <taxon>Micropepsales</taxon>
        <taxon>Micropepsaceae</taxon>
        <taxon>Rhizomicrobium</taxon>
    </lineage>
</organism>
<dbReference type="Proteomes" id="UP000570514">
    <property type="component" value="Unassembled WGS sequence"/>
</dbReference>
<dbReference type="EMBL" id="JAASRM010000001">
    <property type="protein sequence ID" value="NIK87625.1"/>
    <property type="molecule type" value="Genomic_DNA"/>
</dbReference>
<comment type="caution">
    <text evidence="1">The sequence shown here is derived from an EMBL/GenBank/DDBJ whole genome shotgun (WGS) entry which is preliminary data.</text>
</comment>
<evidence type="ECO:0000313" key="1">
    <source>
        <dbReference type="EMBL" id="NIK87625.1"/>
    </source>
</evidence>
<evidence type="ECO:0008006" key="3">
    <source>
        <dbReference type="Google" id="ProtNLM"/>
    </source>
</evidence>
<protein>
    <recommendedName>
        <fullName evidence="3">DUF2793 domain-containing protein</fullName>
    </recommendedName>
</protein>
<gene>
    <name evidence="1" type="ORF">FHS83_000943</name>
</gene>
<sequence>MSDKTPRLKLAQLVSLQSANPVTWNEALAELDALFDLCLLGQFVNTPPASPTDGDAYLTGGAPSGAWLGYAYKIAYCLDGAWRFFTPFNGLRAFVVPSSAFIVYLNGVWTDWNALISANETSIASAGTCDLEAAGSLFIQITGTSTITSFGSAANKLRFVRFAQGLTLTHNAASLVLLGGTSRVTQAGDVGLYASDASGNWRERAYFRAAANAGDFATKSGAETLFNKTLATPFVSGLLSLAGGQIGFPAAQIASPDANTLDDYEEGIWSPSIISAVPASGASVMVGSGSYIKIGRLVCVRFGIRVGSSGVGGSGAVRIGGLPFVQECTGSYAEAAVLLGSQGGFATPSICGAVGFFVSSNSAYMEGRILNTNGDTALNWSEITPNTFLGRELFYFTPN</sequence>
<keyword evidence="2" id="KW-1185">Reference proteome</keyword>
<name>A0A846MWM6_9PROT</name>
<dbReference type="RefSeq" id="WP_167081404.1">
    <property type="nucleotide sequence ID" value="NZ_BAAADC010000001.1"/>
</dbReference>
<accession>A0A846MWM6</accession>
<evidence type="ECO:0000313" key="2">
    <source>
        <dbReference type="Proteomes" id="UP000570514"/>
    </source>
</evidence>
<dbReference type="AlphaFoldDB" id="A0A846MWM6"/>
<reference evidence="1 2" key="1">
    <citation type="submission" date="2020-03" db="EMBL/GenBank/DDBJ databases">
        <title>Genomic Encyclopedia of Type Strains, Phase IV (KMG-IV): sequencing the most valuable type-strain genomes for metagenomic binning, comparative biology and taxonomic classification.</title>
        <authorList>
            <person name="Goeker M."/>
        </authorList>
    </citation>
    <scope>NUCLEOTIDE SEQUENCE [LARGE SCALE GENOMIC DNA]</scope>
    <source>
        <strain evidence="1 2">DSM 19867</strain>
    </source>
</reference>
<dbReference type="InterPro" id="IPR021251">
    <property type="entry name" value="DUF2793"/>
</dbReference>
<dbReference type="Pfam" id="PF10983">
    <property type="entry name" value="DUF2793"/>
    <property type="match status" value="1"/>
</dbReference>